<comment type="similarity">
    <text evidence="5">Belongs to the thioesterase PaaI family.</text>
</comment>
<dbReference type="SUPFAM" id="SSF54637">
    <property type="entry name" value="Thioesterase/thiol ester dehydrase-isomerase"/>
    <property type="match status" value="1"/>
</dbReference>
<keyword evidence="10" id="KW-0496">Mitochondrion</keyword>
<dbReference type="GO" id="GO:0005739">
    <property type="term" value="C:mitochondrion"/>
    <property type="evidence" value="ECO:0007669"/>
    <property type="project" value="UniProtKB-SubCell"/>
</dbReference>
<evidence type="ECO:0000256" key="17">
    <source>
        <dbReference type="ARBA" id="ARBA00081533"/>
    </source>
</evidence>
<reference evidence="20 21" key="1">
    <citation type="submission" date="2024-06" db="EMBL/GenBank/DDBJ databases">
        <title>A chromosome level genome sequence of Diviner's sage (Salvia divinorum).</title>
        <authorList>
            <person name="Ford S.A."/>
            <person name="Ro D.-K."/>
            <person name="Ness R.W."/>
            <person name="Phillips M.A."/>
        </authorList>
    </citation>
    <scope>NUCLEOTIDE SEQUENCE [LARGE SCALE GENOMIC DNA]</scope>
    <source>
        <strain evidence="20">SAF-2024a</strain>
        <tissue evidence="20">Leaf</tissue>
    </source>
</reference>
<dbReference type="FunFam" id="3.10.129.10:FF:000021">
    <property type="entry name" value="Acyl-coenzyme A thioesterase 13"/>
    <property type="match status" value="1"/>
</dbReference>
<evidence type="ECO:0000256" key="2">
    <source>
        <dbReference type="ARBA" id="ARBA00004173"/>
    </source>
</evidence>
<dbReference type="GO" id="GO:0005634">
    <property type="term" value="C:nucleus"/>
    <property type="evidence" value="ECO:0007669"/>
    <property type="project" value="UniProtKB-SubCell"/>
</dbReference>
<dbReference type="GO" id="GO:0005819">
    <property type="term" value="C:spindle"/>
    <property type="evidence" value="ECO:0007669"/>
    <property type="project" value="UniProtKB-SubCell"/>
</dbReference>
<sequence length="163" mass="17746">MDTAREFLENITAADQGDRVSRLRFAPHKPHAEPSFYEYSVLRGVRVESVRCGSTLYCSFTVPARLIDRNGKLSAGAIASLVDEIGAAAIHKCGKPMDVSVDMSIAYISDAKMNDELEITSRCLGQRGSYHSTGVLIRNRTTGEIVAQGRHSLFSLPATASKL</sequence>
<dbReference type="GO" id="GO:0016788">
    <property type="term" value="F:hydrolase activity, acting on ester bonds"/>
    <property type="evidence" value="ECO:0007669"/>
    <property type="project" value="UniProtKB-ARBA"/>
</dbReference>
<keyword evidence="11" id="KW-0206">Cytoskeleton</keyword>
<dbReference type="PANTHER" id="PTHR21660:SF8">
    <property type="entry name" value="OS02G0521700 PROTEIN"/>
    <property type="match status" value="1"/>
</dbReference>
<keyword evidence="7" id="KW-0378">Hydrolase</keyword>
<organism evidence="20 21">
    <name type="scientific">Salvia divinorum</name>
    <name type="common">Maria pastora</name>
    <name type="synonym">Diviner's sage</name>
    <dbReference type="NCBI Taxonomy" id="28513"/>
    <lineage>
        <taxon>Eukaryota</taxon>
        <taxon>Viridiplantae</taxon>
        <taxon>Streptophyta</taxon>
        <taxon>Embryophyta</taxon>
        <taxon>Tracheophyta</taxon>
        <taxon>Spermatophyta</taxon>
        <taxon>Magnoliopsida</taxon>
        <taxon>eudicotyledons</taxon>
        <taxon>Gunneridae</taxon>
        <taxon>Pentapetalae</taxon>
        <taxon>asterids</taxon>
        <taxon>lamiids</taxon>
        <taxon>Lamiales</taxon>
        <taxon>Lamiaceae</taxon>
        <taxon>Nepetoideae</taxon>
        <taxon>Mentheae</taxon>
        <taxon>Salviinae</taxon>
        <taxon>Salvia</taxon>
        <taxon>Salvia subgen. Calosphace</taxon>
    </lineage>
</organism>
<dbReference type="GO" id="GO:0006629">
    <property type="term" value="P:lipid metabolic process"/>
    <property type="evidence" value="ECO:0007669"/>
    <property type="project" value="UniProtKB-KW"/>
</dbReference>
<keyword evidence="9" id="KW-0443">Lipid metabolism</keyword>
<evidence type="ECO:0000256" key="5">
    <source>
        <dbReference type="ARBA" id="ARBA00008324"/>
    </source>
</evidence>
<dbReference type="CDD" id="cd03443">
    <property type="entry name" value="PaaI_thioesterase"/>
    <property type="match status" value="1"/>
</dbReference>
<name>A0ABD1GLQ5_SALDI</name>
<comment type="catalytic activity">
    <reaction evidence="13">
        <text>a fatty acyl-CoA + H2O = a fatty acid + CoA + H(+)</text>
        <dbReference type="Rhea" id="RHEA:16781"/>
        <dbReference type="ChEBI" id="CHEBI:15377"/>
        <dbReference type="ChEBI" id="CHEBI:15378"/>
        <dbReference type="ChEBI" id="CHEBI:28868"/>
        <dbReference type="ChEBI" id="CHEBI:57287"/>
        <dbReference type="ChEBI" id="CHEBI:77636"/>
    </reaction>
    <physiologicalReaction direction="left-to-right" evidence="13">
        <dbReference type="Rhea" id="RHEA:16782"/>
    </physiologicalReaction>
</comment>
<keyword evidence="21" id="KW-1185">Reference proteome</keyword>
<evidence type="ECO:0000256" key="8">
    <source>
        <dbReference type="ARBA" id="ARBA00022990"/>
    </source>
</evidence>
<evidence type="ECO:0000256" key="10">
    <source>
        <dbReference type="ARBA" id="ARBA00023128"/>
    </source>
</evidence>
<dbReference type="PANTHER" id="PTHR21660">
    <property type="entry name" value="THIOESTERASE SUPERFAMILY MEMBER-RELATED"/>
    <property type="match status" value="1"/>
</dbReference>
<evidence type="ECO:0000259" key="19">
    <source>
        <dbReference type="Pfam" id="PF03061"/>
    </source>
</evidence>
<keyword evidence="8" id="KW-0007">Acetylation</keyword>
<dbReference type="Proteomes" id="UP001567538">
    <property type="component" value="Unassembled WGS sequence"/>
</dbReference>
<evidence type="ECO:0000256" key="1">
    <source>
        <dbReference type="ARBA" id="ARBA00004123"/>
    </source>
</evidence>
<comment type="caution">
    <text evidence="20">The sequence shown here is derived from an EMBL/GenBank/DDBJ whole genome shotgun (WGS) entry which is preliminary data.</text>
</comment>
<dbReference type="InterPro" id="IPR039298">
    <property type="entry name" value="ACOT13"/>
</dbReference>
<evidence type="ECO:0000256" key="12">
    <source>
        <dbReference type="ARBA" id="ARBA00023242"/>
    </source>
</evidence>
<feature type="domain" description="Thioesterase" evidence="19">
    <location>
        <begin position="71"/>
        <end position="144"/>
    </location>
</feature>
<comment type="subunit">
    <text evidence="15">Homotetramer. Interacts with PCTP.</text>
</comment>
<evidence type="ECO:0000256" key="16">
    <source>
        <dbReference type="ARBA" id="ARBA00067273"/>
    </source>
</evidence>
<dbReference type="AlphaFoldDB" id="A0ABD1GLQ5"/>
<dbReference type="Pfam" id="PF03061">
    <property type="entry name" value="4HBT"/>
    <property type="match status" value="1"/>
</dbReference>
<keyword evidence="6" id="KW-0963">Cytoplasm</keyword>
<keyword evidence="12" id="KW-0539">Nucleus</keyword>
<evidence type="ECO:0000313" key="21">
    <source>
        <dbReference type="Proteomes" id="UP001567538"/>
    </source>
</evidence>
<dbReference type="InterPro" id="IPR029069">
    <property type="entry name" value="HotDog_dom_sf"/>
</dbReference>
<evidence type="ECO:0000256" key="3">
    <source>
        <dbReference type="ARBA" id="ARBA00004186"/>
    </source>
</evidence>
<dbReference type="Gene3D" id="3.10.129.10">
    <property type="entry name" value="Hotdog Thioesterase"/>
    <property type="match status" value="1"/>
</dbReference>
<comment type="subcellular location">
    <subcellularLocation>
        <location evidence="3">Cytoplasm</location>
        <location evidence="3">Cytoskeleton</location>
        <location evidence="3">Spindle</location>
    </subcellularLocation>
    <subcellularLocation>
        <location evidence="4">Cytoplasm</location>
        <location evidence="4">Cytosol</location>
    </subcellularLocation>
    <subcellularLocation>
        <location evidence="2">Mitochondrion</location>
    </subcellularLocation>
    <subcellularLocation>
        <location evidence="1">Nucleus</location>
    </subcellularLocation>
</comment>
<protein>
    <recommendedName>
        <fullName evidence="16">Acyl-coenzyme A thioesterase 13</fullName>
    </recommendedName>
    <alternativeName>
        <fullName evidence="17">Hotdog-fold thioesterase superfamily member 2</fullName>
    </alternativeName>
    <alternativeName>
        <fullName evidence="18">Thioesterase superfamily member 2</fullName>
    </alternativeName>
</protein>
<evidence type="ECO:0000256" key="4">
    <source>
        <dbReference type="ARBA" id="ARBA00004514"/>
    </source>
</evidence>
<dbReference type="GO" id="GO:0005829">
    <property type="term" value="C:cytosol"/>
    <property type="evidence" value="ECO:0007669"/>
    <property type="project" value="UniProtKB-SubCell"/>
</dbReference>
<evidence type="ECO:0000256" key="18">
    <source>
        <dbReference type="ARBA" id="ARBA00083956"/>
    </source>
</evidence>
<gene>
    <name evidence="20" type="ORF">AAHA92_21813</name>
</gene>
<dbReference type="InterPro" id="IPR006683">
    <property type="entry name" value="Thioestr_dom"/>
</dbReference>
<evidence type="ECO:0000256" key="15">
    <source>
        <dbReference type="ARBA" id="ARBA00064709"/>
    </source>
</evidence>
<evidence type="ECO:0000313" key="20">
    <source>
        <dbReference type="EMBL" id="KAL1545041.1"/>
    </source>
</evidence>
<dbReference type="GO" id="GO:0160215">
    <property type="term" value="F:deacylase activity"/>
    <property type="evidence" value="ECO:0007669"/>
    <property type="project" value="UniProtKB-ARBA"/>
</dbReference>
<evidence type="ECO:0000256" key="13">
    <source>
        <dbReference type="ARBA" id="ARBA00052976"/>
    </source>
</evidence>
<comment type="function">
    <text evidence="14">Catalyzes the hydrolysis of acyl-CoAs into free fatty acids and coenzyme A (CoASH), regulating their respective intracellular levels. Has acyl-CoA thioesterase activity towards medium (C12) and long-chain (C18) fatty acyl-CoA substrates. Can also hydrolyze 3-hydroxyphenylacetyl-CoA and 3,4-dihydroxyphenylacetyl-CoA (in vitro). May play a role in controlling adaptive thermogenesis.</text>
</comment>
<dbReference type="EMBL" id="JBEAFC010000008">
    <property type="protein sequence ID" value="KAL1545041.1"/>
    <property type="molecule type" value="Genomic_DNA"/>
</dbReference>
<evidence type="ECO:0000256" key="7">
    <source>
        <dbReference type="ARBA" id="ARBA00022801"/>
    </source>
</evidence>
<evidence type="ECO:0000256" key="14">
    <source>
        <dbReference type="ARBA" id="ARBA00058205"/>
    </source>
</evidence>
<evidence type="ECO:0000256" key="11">
    <source>
        <dbReference type="ARBA" id="ARBA00023212"/>
    </source>
</evidence>
<evidence type="ECO:0000256" key="6">
    <source>
        <dbReference type="ARBA" id="ARBA00022490"/>
    </source>
</evidence>
<accession>A0ABD1GLQ5</accession>
<evidence type="ECO:0000256" key="9">
    <source>
        <dbReference type="ARBA" id="ARBA00023098"/>
    </source>
</evidence>
<proteinExistence type="inferred from homology"/>